<feature type="domain" description="S5 DRBM" evidence="8">
    <location>
        <begin position="13"/>
        <end position="76"/>
    </location>
</feature>
<dbReference type="InterPro" id="IPR005324">
    <property type="entry name" value="Ribosomal_uS5_C"/>
</dbReference>
<evidence type="ECO:0000256" key="4">
    <source>
        <dbReference type="ARBA" id="ARBA00035255"/>
    </source>
</evidence>
<dbReference type="InterPro" id="IPR020568">
    <property type="entry name" value="Ribosomal_Su5_D2-typ_SF"/>
</dbReference>
<evidence type="ECO:0000256" key="6">
    <source>
        <dbReference type="PROSITE-ProRule" id="PRU00268"/>
    </source>
</evidence>
<comment type="similarity">
    <text evidence="1 7">Belongs to the universal ribosomal protein uS5 family.</text>
</comment>
<dbReference type="Pfam" id="PF03719">
    <property type="entry name" value="Ribosomal_S5_C"/>
    <property type="match status" value="1"/>
</dbReference>
<dbReference type="InterPro" id="IPR014721">
    <property type="entry name" value="Ribsml_uS5_D2-typ_fold_subgr"/>
</dbReference>
<dbReference type="PROSITE" id="PS50881">
    <property type="entry name" value="S5_DSRBD"/>
    <property type="match status" value="1"/>
</dbReference>
<dbReference type="GO" id="GO:0003735">
    <property type="term" value="F:structural constituent of ribosome"/>
    <property type="evidence" value="ECO:0007669"/>
    <property type="project" value="UniProtKB-UniRule"/>
</dbReference>
<dbReference type="Gene3D" id="3.30.160.20">
    <property type="match status" value="1"/>
</dbReference>
<comment type="caution">
    <text evidence="9">The sequence shown here is derived from an EMBL/GenBank/DDBJ whole genome shotgun (WGS) entry which is preliminary data.</text>
</comment>
<dbReference type="GO" id="GO:0005737">
    <property type="term" value="C:cytoplasm"/>
    <property type="evidence" value="ECO:0007669"/>
    <property type="project" value="UniProtKB-ARBA"/>
</dbReference>
<organism evidence="9 10">
    <name type="scientific">Candidatus Liptonbacteria bacterium CG11_big_fil_rev_8_21_14_0_20_35_14</name>
    <dbReference type="NCBI Taxonomy" id="1974634"/>
    <lineage>
        <taxon>Bacteria</taxon>
        <taxon>Candidatus Liptoniibacteriota</taxon>
    </lineage>
</organism>
<evidence type="ECO:0000313" key="10">
    <source>
        <dbReference type="Proteomes" id="UP000229893"/>
    </source>
</evidence>
<sequence>MERKPIKREKSEFNEKVIDLRRVVRVVAGGKRFRFRATLVIGDEKGRIGIGVAKGADVQAAISKAKNQAKKSIIKINLLDNRTIHHEIEVKYGAARVLLKPASDGHGLKAGGSIRTVLSLAGVKDITAKALSRTKNKLTNAKATIKALESIQSEK</sequence>
<dbReference type="GO" id="GO:1990904">
    <property type="term" value="C:ribonucleoprotein complex"/>
    <property type="evidence" value="ECO:0007669"/>
    <property type="project" value="UniProtKB-UniRule"/>
</dbReference>
<proteinExistence type="inferred from homology"/>
<evidence type="ECO:0000259" key="8">
    <source>
        <dbReference type="PROSITE" id="PS50881"/>
    </source>
</evidence>
<keyword evidence="3 6" id="KW-0687">Ribonucleoprotein</keyword>
<evidence type="ECO:0000256" key="1">
    <source>
        <dbReference type="ARBA" id="ARBA00008945"/>
    </source>
</evidence>
<dbReference type="GO" id="GO:0003723">
    <property type="term" value="F:RNA binding"/>
    <property type="evidence" value="ECO:0007669"/>
    <property type="project" value="InterPro"/>
</dbReference>
<evidence type="ECO:0000256" key="2">
    <source>
        <dbReference type="ARBA" id="ARBA00022980"/>
    </source>
</evidence>
<dbReference type="PROSITE" id="PS00585">
    <property type="entry name" value="RIBOSOMAL_S5"/>
    <property type="match status" value="1"/>
</dbReference>
<name>A0A2H0N876_9BACT</name>
<dbReference type="AlphaFoldDB" id="A0A2H0N876"/>
<evidence type="ECO:0000256" key="5">
    <source>
        <dbReference type="ARBA" id="ARBA00035519"/>
    </source>
</evidence>
<reference evidence="9 10" key="1">
    <citation type="submission" date="2017-09" db="EMBL/GenBank/DDBJ databases">
        <title>Depth-based differentiation of microbial function through sediment-hosted aquifers and enrichment of novel symbionts in the deep terrestrial subsurface.</title>
        <authorList>
            <person name="Probst A.J."/>
            <person name="Ladd B."/>
            <person name="Jarett J.K."/>
            <person name="Geller-Mcgrath D.E."/>
            <person name="Sieber C.M."/>
            <person name="Emerson J.B."/>
            <person name="Anantharaman K."/>
            <person name="Thomas B.C."/>
            <person name="Malmstrom R."/>
            <person name="Stieglmeier M."/>
            <person name="Klingl A."/>
            <person name="Woyke T."/>
            <person name="Ryan C.M."/>
            <person name="Banfield J.F."/>
        </authorList>
    </citation>
    <scope>NUCLEOTIDE SEQUENCE [LARGE SCALE GENOMIC DNA]</scope>
    <source>
        <strain evidence="9">CG11_big_fil_rev_8_21_14_0_20_35_14</strain>
    </source>
</reference>
<accession>A0A2H0N876</accession>
<gene>
    <name evidence="9" type="ORF">COV57_01015</name>
</gene>
<dbReference type="Gene3D" id="3.30.230.10">
    <property type="match status" value="1"/>
</dbReference>
<dbReference type="SUPFAM" id="SSF54211">
    <property type="entry name" value="Ribosomal protein S5 domain 2-like"/>
    <property type="match status" value="1"/>
</dbReference>
<dbReference type="Proteomes" id="UP000229893">
    <property type="component" value="Unassembled WGS sequence"/>
</dbReference>
<dbReference type="SUPFAM" id="SSF54768">
    <property type="entry name" value="dsRNA-binding domain-like"/>
    <property type="match status" value="1"/>
</dbReference>
<dbReference type="FunFam" id="3.30.230.10:FF:000002">
    <property type="entry name" value="30S ribosomal protein S5"/>
    <property type="match status" value="1"/>
</dbReference>
<protein>
    <recommendedName>
        <fullName evidence="4">Small ribosomal subunit protein uS5</fullName>
    </recommendedName>
    <alternativeName>
        <fullName evidence="5">30S ribosomal protein S5</fullName>
    </alternativeName>
</protein>
<dbReference type="Pfam" id="PF00333">
    <property type="entry name" value="Ribosomal_S5"/>
    <property type="match status" value="1"/>
</dbReference>
<evidence type="ECO:0000313" key="9">
    <source>
        <dbReference type="EMBL" id="PIR05089.1"/>
    </source>
</evidence>
<dbReference type="GO" id="GO:0005840">
    <property type="term" value="C:ribosome"/>
    <property type="evidence" value="ECO:0007669"/>
    <property type="project" value="UniProtKB-KW"/>
</dbReference>
<evidence type="ECO:0000256" key="7">
    <source>
        <dbReference type="RuleBase" id="RU003823"/>
    </source>
</evidence>
<dbReference type="PANTHER" id="PTHR48277">
    <property type="entry name" value="MITOCHONDRIAL RIBOSOMAL PROTEIN S5"/>
    <property type="match status" value="1"/>
</dbReference>
<keyword evidence="2 6" id="KW-0689">Ribosomal protein</keyword>
<dbReference type="GO" id="GO:0006412">
    <property type="term" value="P:translation"/>
    <property type="evidence" value="ECO:0007669"/>
    <property type="project" value="InterPro"/>
</dbReference>
<dbReference type="InterPro" id="IPR018192">
    <property type="entry name" value="Ribosomal_uS5_N_CS"/>
</dbReference>
<dbReference type="InterPro" id="IPR000851">
    <property type="entry name" value="Ribosomal_uS5"/>
</dbReference>
<evidence type="ECO:0000256" key="3">
    <source>
        <dbReference type="ARBA" id="ARBA00023274"/>
    </source>
</evidence>
<dbReference type="PANTHER" id="PTHR48277:SF1">
    <property type="entry name" value="MITOCHONDRIAL RIBOSOMAL PROTEIN S5"/>
    <property type="match status" value="1"/>
</dbReference>
<dbReference type="InterPro" id="IPR013810">
    <property type="entry name" value="Ribosomal_uS5_N"/>
</dbReference>
<dbReference type="EMBL" id="PCWO01000015">
    <property type="protein sequence ID" value="PIR05089.1"/>
    <property type="molecule type" value="Genomic_DNA"/>
</dbReference>